<proteinExistence type="predicted"/>
<reference evidence="1" key="1">
    <citation type="submission" date="2021-03" db="EMBL/GenBank/DDBJ databases">
        <title>Draft genome sequence of rust myrtle Austropuccinia psidii MF-1, a brazilian biotype.</title>
        <authorList>
            <person name="Quecine M.C."/>
            <person name="Pachon D.M.R."/>
            <person name="Bonatelli M.L."/>
            <person name="Correr F.H."/>
            <person name="Franceschini L.M."/>
            <person name="Leite T.F."/>
            <person name="Margarido G.R.A."/>
            <person name="Almeida C.A."/>
            <person name="Ferrarezi J.A."/>
            <person name="Labate C.A."/>
        </authorList>
    </citation>
    <scope>NUCLEOTIDE SEQUENCE</scope>
    <source>
        <strain evidence="1">MF-1</strain>
    </source>
</reference>
<accession>A0A9Q3FYU7</accession>
<gene>
    <name evidence="1" type="ORF">O181_086178</name>
</gene>
<sequence length="100" mass="10878">MVDGKVLKVPLLLRNPPDLHTINLFPNFKCQLICPNDPGPIVYCPMAVGLGKGKATLEILRLEVGFFGSDAQMLPQLVDLALDHASQNLVIHQVGDLCDC</sequence>
<dbReference type="EMBL" id="AVOT02051461">
    <property type="protein sequence ID" value="MBW0546463.1"/>
    <property type="molecule type" value="Genomic_DNA"/>
</dbReference>
<organism evidence="1 2">
    <name type="scientific">Austropuccinia psidii MF-1</name>
    <dbReference type="NCBI Taxonomy" id="1389203"/>
    <lineage>
        <taxon>Eukaryota</taxon>
        <taxon>Fungi</taxon>
        <taxon>Dikarya</taxon>
        <taxon>Basidiomycota</taxon>
        <taxon>Pucciniomycotina</taxon>
        <taxon>Pucciniomycetes</taxon>
        <taxon>Pucciniales</taxon>
        <taxon>Sphaerophragmiaceae</taxon>
        <taxon>Austropuccinia</taxon>
    </lineage>
</organism>
<evidence type="ECO:0000313" key="1">
    <source>
        <dbReference type="EMBL" id="MBW0546463.1"/>
    </source>
</evidence>
<dbReference type="Proteomes" id="UP000765509">
    <property type="component" value="Unassembled WGS sequence"/>
</dbReference>
<name>A0A9Q3FYU7_9BASI</name>
<keyword evidence="2" id="KW-1185">Reference proteome</keyword>
<comment type="caution">
    <text evidence="1">The sequence shown here is derived from an EMBL/GenBank/DDBJ whole genome shotgun (WGS) entry which is preliminary data.</text>
</comment>
<protein>
    <submittedName>
        <fullName evidence="1">Uncharacterized protein</fullName>
    </submittedName>
</protein>
<dbReference type="AlphaFoldDB" id="A0A9Q3FYU7"/>
<evidence type="ECO:0000313" key="2">
    <source>
        <dbReference type="Proteomes" id="UP000765509"/>
    </source>
</evidence>